<name>U2HZ48_9SPHI</name>
<organism evidence="12 13">
    <name type="scientific">Sphingobacterium paucimobilis HER1398</name>
    <dbReference type="NCBI Taxonomy" id="1346330"/>
    <lineage>
        <taxon>Bacteria</taxon>
        <taxon>Pseudomonadati</taxon>
        <taxon>Bacteroidota</taxon>
        <taxon>Sphingobacteriia</taxon>
        <taxon>Sphingobacteriales</taxon>
        <taxon>Sphingobacteriaceae</taxon>
        <taxon>Sphingobacterium</taxon>
    </lineage>
</organism>
<comment type="similarity">
    <text evidence="2 7 9">Belongs to the uroporphyrinogen decarboxylase family.</text>
</comment>
<dbReference type="RefSeq" id="WP_021068931.1">
    <property type="nucleotide sequence ID" value="NZ_ATDL01000004.1"/>
</dbReference>
<comment type="pathway">
    <text evidence="1 7 8">Porphyrin-containing compound metabolism; protoporphyrin-IX biosynthesis; coproporphyrinogen-III from 5-aminolevulinate: step 4/4.</text>
</comment>
<feature type="site" description="Transition state stabilizer" evidence="7">
    <location>
        <position position="77"/>
    </location>
</feature>
<keyword evidence="7" id="KW-0963">Cytoplasm</keyword>
<dbReference type="AlphaFoldDB" id="U2HZ48"/>
<evidence type="ECO:0000256" key="9">
    <source>
        <dbReference type="RuleBase" id="RU004169"/>
    </source>
</evidence>
<dbReference type="HAMAP" id="MF_00218">
    <property type="entry name" value="URO_D"/>
    <property type="match status" value="1"/>
</dbReference>
<protein>
    <recommendedName>
        <fullName evidence="3 7">Uroporphyrinogen decarboxylase</fullName>
        <shortName evidence="7">UPD</shortName>
        <shortName evidence="7">URO-D</shortName>
        <ecNumber evidence="3 7">4.1.1.37</ecNumber>
    </recommendedName>
</protein>
<feature type="domain" description="Uroporphyrinogen decarboxylase (URO-D)" evidence="10">
    <location>
        <begin position="23"/>
        <end position="32"/>
    </location>
</feature>
<comment type="subcellular location">
    <subcellularLocation>
        <location evidence="7">Cytoplasm</location>
    </subcellularLocation>
</comment>
<evidence type="ECO:0000256" key="7">
    <source>
        <dbReference type="HAMAP-Rule" id="MF_00218"/>
    </source>
</evidence>
<evidence type="ECO:0000256" key="5">
    <source>
        <dbReference type="ARBA" id="ARBA00023239"/>
    </source>
</evidence>
<comment type="caution">
    <text evidence="7">Lacks conserved residue(s) required for the propagation of feature annotation.</text>
</comment>
<dbReference type="eggNOG" id="COG0407">
    <property type="taxonomic scope" value="Bacteria"/>
</dbReference>
<evidence type="ECO:0000256" key="6">
    <source>
        <dbReference type="ARBA" id="ARBA00023244"/>
    </source>
</evidence>
<evidence type="ECO:0000259" key="11">
    <source>
        <dbReference type="PROSITE" id="PS00907"/>
    </source>
</evidence>
<feature type="binding site" evidence="7">
    <location>
        <position position="208"/>
    </location>
    <ligand>
        <name>substrate</name>
    </ligand>
</feature>
<dbReference type="UniPathway" id="UPA00251">
    <property type="reaction ID" value="UER00321"/>
</dbReference>
<proteinExistence type="inferred from homology"/>
<comment type="caution">
    <text evidence="12">The sequence shown here is derived from an EMBL/GenBank/DDBJ whole genome shotgun (WGS) entry which is preliminary data.</text>
</comment>
<comment type="function">
    <text evidence="7">Catalyzes the decarboxylation of four acetate groups of uroporphyrinogen-III to yield coproporphyrinogen-III.</text>
</comment>
<dbReference type="GO" id="GO:0006782">
    <property type="term" value="P:protoporphyrinogen IX biosynthetic process"/>
    <property type="evidence" value="ECO:0007669"/>
    <property type="project" value="UniProtKB-UniRule"/>
</dbReference>
<dbReference type="SUPFAM" id="SSF51726">
    <property type="entry name" value="UROD/MetE-like"/>
    <property type="match status" value="1"/>
</dbReference>
<accession>U2HZ48</accession>
<comment type="subunit">
    <text evidence="7">Homodimer.</text>
</comment>
<dbReference type="Proteomes" id="UP000016584">
    <property type="component" value="Unassembled WGS sequence"/>
</dbReference>
<dbReference type="InterPro" id="IPR038071">
    <property type="entry name" value="UROD/MetE-like_sf"/>
</dbReference>
<evidence type="ECO:0000259" key="10">
    <source>
        <dbReference type="PROSITE" id="PS00906"/>
    </source>
</evidence>
<feature type="binding site" evidence="7">
    <location>
        <position position="153"/>
    </location>
    <ligand>
        <name>substrate</name>
    </ligand>
</feature>
<dbReference type="CDD" id="cd00717">
    <property type="entry name" value="URO-D"/>
    <property type="match status" value="1"/>
</dbReference>
<dbReference type="PROSITE" id="PS00907">
    <property type="entry name" value="UROD_2"/>
    <property type="match status" value="1"/>
</dbReference>
<dbReference type="InterPro" id="IPR000257">
    <property type="entry name" value="Uroporphyrinogen_deCOase"/>
</dbReference>
<dbReference type="GO" id="GO:0005829">
    <property type="term" value="C:cytosol"/>
    <property type="evidence" value="ECO:0007669"/>
    <property type="project" value="TreeGrafter"/>
</dbReference>
<dbReference type="NCBIfam" id="TIGR01464">
    <property type="entry name" value="hemE"/>
    <property type="match status" value="1"/>
</dbReference>
<feature type="binding site" evidence="7">
    <location>
        <position position="321"/>
    </location>
    <ligand>
        <name>substrate</name>
    </ligand>
</feature>
<gene>
    <name evidence="7" type="primary">hemE</name>
    <name evidence="12" type="ORF">M472_18930</name>
</gene>
<dbReference type="Pfam" id="PF01208">
    <property type="entry name" value="URO-D"/>
    <property type="match status" value="1"/>
</dbReference>
<dbReference type="PANTHER" id="PTHR21091:SF169">
    <property type="entry name" value="UROPORPHYRINOGEN DECARBOXYLASE"/>
    <property type="match status" value="1"/>
</dbReference>
<dbReference type="PANTHER" id="PTHR21091">
    <property type="entry name" value="METHYLTETRAHYDROFOLATE:HOMOCYSTEINE METHYLTRANSFERASE RELATED"/>
    <property type="match status" value="1"/>
</dbReference>
<dbReference type="EC" id="4.1.1.37" evidence="3 7"/>
<evidence type="ECO:0000256" key="2">
    <source>
        <dbReference type="ARBA" id="ARBA00009935"/>
    </source>
</evidence>
<evidence type="ECO:0000313" key="13">
    <source>
        <dbReference type="Proteomes" id="UP000016584"/>
    </source>
</evidence>
<dbReference type="OrthoDB" id="9806656at2"/>
<evidence type="ECO:0000256" key="8">
    <source>
        <dbReference type="RuleBase" id="RU000554"/>
    </source>
</evidence>
<keyword evidence="4 7" id="KW-0210">Decarboxylase</keyword>
<keyword evidence="6 7" id="KW-0627">Porphyrin biosynthesis</keyword>
<dbReference type="InterPro" id="IPR006361">
    <property type="entry name" value="Uroporphyrinogen_deCO2ase_HemE"/>
</dbReference>
<evidence type="ECO:0000256" key="4">
    <source>
        <dbReference type="ARBA" id="ARBA00022793"/>
    </source>
</evidence>
<dbReference type="EMBL" id="ATDL01000004">
    <property type="protein sequence ID" value="ERJ60832.1"/>
    <property type="molecule type" value="Genomic_DNA"/>
</dbReference>
<reference evidence="12 13" key="1">
    <citation type="journal article" date="2013" name="Genome Announc.">
        <title>The Draft Genome Sequence of Sphingomonas paucimobilis Strain HER1398 (Proteobacteria), Host to the Giant PAU Phage, Indicates That It Is a Member of the Genus Sphingobacterium (Bacteroidetes).</title>
        <authorList>
            <person name="White R.A.III."/>
            <person name="Suttle C.A."/>
        </authorList>
    </citation>
    <scope>NUCLEOTIDE SEQUENCE [LARGE SCALE GENOMIC DNA]</scope>
    <source>
        <strain evidence="12 13">HER1398</strain>
    </source>
</reference>
<evidence type="ECO:0000256" key="1">
    <source>
        <dbReference type="ARBA" id="ARBA00004804"/>
    </source>
</evidence>
<dbReference type="STRING" id="1346330.M472_18930"/>
<dbReference type="PATRIC" id="fig|1346330.5.peg.746"/>
<comment type="catalytic activity">
    <reaction evidence="7 8">
        <text>uroporphyrinogen III + 4 H(+) = coproporphyrinogen III + 4 CO2</text>
        <dbReference type="Rhea" id="RHEA:19865"/>
        <dbReference type="ChEBI" id="CHEBI:15378"/>
        <dbReference type="ChEBI" id="CHEBI:16526"/>
        <dbReference type="ChEBI" id="CHEBI:57308"/>
        <dbReference type="ChEBI" id="CHEBI:57309"/>
        <dbReference type="EC" id="4.1.1.37"/>
    </reaction>
</comment>
<feature type="binding site" evidence="7">
    <location>
        <position position="77"/>
    </location>
    <ligand>
        <name>substrate</name>
    </ligand>
</feature>
<keyword evidence="5 7" id="KW-0456">Lyase</keyword>
<feature type="domain" description="Uroporphyrinogen decarboxylase (URO-D)" evidence="11">
    <location>
        <begin position="141"/>
        <end position="157"/>
    </location>
</feature>
<feature type="binding site" evidence="7">
    <location>
        <begin position="28"/>
        <end position="32"/>
    </location>
    <ligand>
        <name>substrate</name>
    </ligand>
</feature>
<evidence type="ECO:0000256" key="3">
    <source>
        <dbReference type="ARBA" id="ARBA00012288"/>
    </source>
</evidence>
<dbReference type="Gene3D" id="3.20.20.210">
    <property type="match status" value="1"/>
</dbReference>
<keyword evidence="13" id="KW-1185">Reference proteome</keyword>
<evidence type="ECO:0000313" key="12">
    <source>
        <dbReference type="EMBL" id="ERJ60832.1"/>
    </source>
</evidence>
<dbReference type="PROSITE" id="PS00906">
    <property type="entry name" value="UROD_1"/>
    <property type="match status" value="1"/>
</dbReference>
<sequence>MSTTLQNDLFIKAALSQQVERPPVWMMRQAGRFMPEYWEIKNKYSFLEMCKTPEIAADVTMLPVDLLGIDAAILFSDILVTGEAMGGDLSFEQGVGPRFANPVRTWKDAENLSVDCLDKLQYVADAIRVIQQRLDGRIPLIGFAGAPFTILSYLVEGGSSRDFKLTKLMLNNEPELVHLILQKIADLTIAYLNMQIDAGVNAVQLFDSWANALSWNDYHTFSHKYNKYILANLKRTVPVISFAKGASVFAPVMAESNPDVISVDWNADLLNIKKSLPAGMAVQGNLDPFIMYADKPVIKAKIHELFERMRGENGFICNLGHGIMPDMPFDHVKYAVEVIREFRY</sequence>
<dbReference type="GO" id="GO:0004853">
    <property type="term" value="F:uroporphyrinogen decarboxylase activity"/>
    <property type="evidence" value="ECO:0007669"/>
    <property type="project" value="UniProtKB-UniRule"/>
</dbReference>